<name>A0A0C2H3W2_9BILA</name>
<dbReference type="EMBL" id="KN726357">
    <property type="protein sequence ID" value="KIH68515.1"/>
    <property type="molecule type" value="Genomic_DNA"/>
</dbReference>
<dbReference type="AlphaFoldDB" id="A0A0C2H3W2"/>
<evidence type="ECO:0000313" key="1">
    <source>
        <dbReference type="EMBL" id="KIH68515.1"/>
    </source>
</evidence>
<dbReference type="OrthoDB" id="5866964at2759"/>
<organism evidence="1 2">
    <name type="scientific">Ancylostoma duodenale</name>
    <dbReference type="NCBI Taxonomy" id="51022"/>
    <lineage>
        <taxon>Eukaryota</taxon>
        <taxon>Metazoa</taxon>
        <taxon>Ecdysozoa</taxon>
        <taxon>Nematoda</taxon>
        <taxon>Chromadorea</taxon>
        <taxon>Rhabditida</taxon>
        <taxon>Rhabditina</taxon>
        <taxon>Rhabditomorpha</taxon>
        <taxon>Strongyloidea</taxon>
        <taxon>Ancylostomatidae</taxon>
        <taxon>Ancylostomatinae</taxon>
        <taxon>Ancylostoma</taxon>
    </lineage>
</organism>
<proteinExistence type="predicted"/>
<dbReference type="Proteomes" id="UP000054047">
    <property type="component" value="Unassembled WGS sequence"/>
</dbReference>
<reference evidence="1 2" key="1">
    <citation type="submission" date="2013-12" db="EMBL/GenBank/DDBJ databases">
        <title>Draft genome of the parsitic nematode Ancylostoma duodenale.</title>
        <authorList>
            <person name="Mitreva M."/>
        </authorList>
    </citation>
    <scope>NUCLEOTIDE SEQUENCE [LARGE SCALE GENOMIC DNA]</scope>
    <source>
        <strain evidence="1 2">Zhejiang</strain>
    </source>
</reference>
<keyword evidence="2" id="KW-1185">Reference proteome</keyword>
<protein>
    <submittedName>
        <fullName evidence="1">Uncharacterized protein</fullName>
    </submittedName>
</protein>
<evidence type="ECO:0000313" key="2">
    <source>
        <dbReference type="Proteomes" id="UP000054047"/>
    </source>
</evidence>
<sequence length="249" mass="29367">MRPGRLHKDDLRSLEIRYHKKTAAHGMRRFDLPTDDKGAGSRLIIITPEQVEILKRYSHRGVSIDNTRCTTRYSLKLTTLMVVDDYGRGLPAGFLLAKRMDKEECVYFFQEVKKVYKEFMPRFFLSDDTNTFWNGWVKSLLTQTNKVEFSRGESELLTLLHKWRAEKNQSAEKFHLYFCKQYLNREEQWGPYKRTAAIANTSMVSERWHRTLKYTLLNRSANHRADELVHTLLAAIPELAREHLVQVQL</sequence>
<gene>
    <name evidence="1" type="ORF">ANCDUO_01147</name>
</gene>
<accession>A0A0C2H3W2</accession>